<feature type="compositionally biased region" description="Basic residues" evidence="1">
    <location>
        <begin position="62"/>
        <end position="79"/>
    </location>
</feature>
<protein>
    <submittedName>
        <fullName evidence="2">Uncharacterized protein</fullName>
    </submittedName>
</protein>
<accession>A0A7X1J5Y2</accession>
<name>A0A7X1J5Y2_9ACTN</name>
<evidence type="ECO:0000313" key="2">
    <source>
        <dbReference type="EMBL" id="MBC2904818.1"/>
    </source>
</evidence>
<dbReference type="Proteomes" id="UP000584670">
    <property type="component" value="Unassembled WGS sequence"/>
</dbReference>
<dbReference type="AlphaFoldDB" id="A0A7X1J5Y2"/>
<dbReference type="RefSeq" id="WP_186284676.1">
    <property type="nucleotide sequence ID" value="NZ_JACMSF010000029.1"/>
</dbReference>
<keyword evidence="3" id="KW-1185">Reference proteome</keyword>
<feature type="region of interest" description="Disordered" evidence="1">
    <location>
        <begin position="246"/>
        <end position="274"/>
    </location>
</feature>
<gene>
    <name evidence="2" type="ORF">H4N64_25175</name>
</gene>
<evidence type="ECO:0000313" key="3">
    <source>
        <dbReference type="Proteomes" id="UP000584670"/>
    </source>
</evidence>
<proteinExistence type="predicted"/>
<evidence type="ECO:0000256" key="1">
    <source>
        <dbReference type="SAM" id="MobiDB-lite"/>
    </source>
</evidence>
<organism evidence="2 3">
    <name type="scientific">Streptomyces cupreus</name>
    <dbReference type="NCBI Taxonomy" id="2759956"/>
    <lineage>
        <taxon>Bacteria</taxon>
        <taxon>Bacillati</taxon>
        <taxon>Actinomycetota</taxon>
        <taxon>Actinomycetes</taxon>
        <taxon>Kitasatosporales</taxon>
        <taxon>Streptomycetaceae</taxon>
        <taxon>Streptomyces</taxon>
    </lineage>
</organism>
<feature type="region of interest" description="Disordered" evidence="1">
    <location>
        <begin position="62"/>
        <end position="95"/>
    </location>
</feature>
<sequence length="274" mass="29557">MPGAERVDVPAVDDSELPQEVKTAARLQEDLRAWAEKELLPMRMQQAERVAVRGGDTVARRRRLDGRPRYGRTARRASAAHRSPPRPDRGQLSSHLGWVGTLDPTALPSGYDLELALGPLDSLIGEMRLVRDHKYTLLLKFVARLHQAGRVWPVGELPAARLAFSPLTPTDQAAVLDLVVKAYAAGVISLETAVRMLMDAGFPIDSAATEIDLIQARAFDAAARLADATGDNAAVREYLGLTEDASETGPAPLIPTPPLADAAPVVNPDDDTLE</sequence>
<comment type="caution">
    <text evidence="2">The sequence shown here is derived from an EMBL/GenBank/DDBJ whole genome shotgun (WGS) entry which is preliminary data.</text>
</comment>
<dbReference type="EMBL" id="JACMSF010000029">
    <property type="protein sequence ID" value="MBC2904818.1"/>
    <property type="molecule type" value="Genomic_DNA"/>
</dbReference>
<reference evidence="2 3" key="1">
    <citation type="submission" date="2020-08" db="EMBL/GenBank/DDBJ databases">
        <title>Streptomyces sp. PSKA01 genome sequencing and assembly.</title>
        <authorList>
            <person name="Mandal S."/>
            <person name="Maiti P.K."/>
            <person name="Das P."/>
        </authorList>
    </citation>
    <scope>NUCLEOTIDE SEQUENCE [LARGE SCALE GENOMIC DNA]</scope>
    <source>
        <strain evidence="2 3">PSKA01</strain>
    </source>
</reference>